<dbReference type="KEGG" id="hyg:AUC43_10635"/>
<keyword evidence="1" id="KW-0472">Membrane</keyword>
<dbReference type="OrthoDB" id="1049480at2"/>
<keyword evidence="1" id="KW-1133">Transmembrane helix</keyword>
<reference evidence="2 3" key="1">
    <citation type="submission" date="2015-12" db="EMBL/GenBank/DDBJ databases">
        <authorList>
            <person name="Shamseldin A."/>
            <person name="Moawad H."/>
            <person name="Abd El-Rahim W.M."/>
            <person name="Sadowsky M.J."/>
        </authorList>
    </citation>
    <scope>NUCLEOTIDE SEQUENCE [LARGE SCALE GENOMIC DNA]</scope>
    <source>
        <strain evidence="2 3">DG5B</strain>
    </source>
</reference>
<keyword evidence="1" id="KW-0812">Transmembrane</keyword>
<feature type="transmembrane region" description="Helical" evidence="1">
    <location>
        <begin position="141"/>
        <end position="165"/>
    </location>
</feature>
<dbReference type="AlphaFoldDB" id="A0A0U3SY72"/>
<evidence type="ECO:0008006" key="4">
    <source>
        <dbReference type="Google" id="ProtNLM"/>
    </source>
</evidence>
<feature type="transmembrane region" description="Helical" evidence="1">
    <location>
        <begin position="213"/>
        <end position="236"/>
    </location>
</feature>
<feature type="transmembrane region" description="Helical" evidence="1">
    <location>
        <begin position="87"/>
        <end position="112"/>
    </location>
</feature>
<feature type="transmembrane region" description="Helical" evidence="1">
    <location>
        <begin position="41"/>
        <end position="67"/>
    </location>
</feature>
<feature type="transmembrane region" description="Helical" evidence="1">
    <location>
        <begin position="171"/>
        <end position="193"/>
    </location>
</feature>
<proteinExistence type="predicted"/>
<protein>
    <recommendedName>
        <fullName evidence="4">Glycerophosphoryl diester phosphodiesterase membrane domain-containing protein</fullName>
    </recommendedName>
</protein>
<evidence type="ECO:0000313" key="3">
    <source>
        <dbReference type="Proteomes" id="UP000059542"/>
    </source>
</evidence>
<name>A0A0U3SY72_9BACT</name>
<organism evidence="2 3">
    <name type="scientific">Hymenobacter sedentarius</name>
    <dbReference type="NCBI Taxonomy" id="1411621"/>
    <lineage>
        <taxon>Bacteria</taxon>
        <taxon>Pseudomonadati</taxon>
        <taxon>Bacteroidota</taxon>
        <taxon>Cytophagia</taxon>
        <taxon>Cytophagales</taxon>
        <taxon>Hymenobacteraceae</taxon>
        <taxon>Hymenobacter</taxon>
    </lineage>
</organism>
<dbReference type="EMBL" id="CP013909">
    <property type="protein sequence ID" value="ALW85507.1"/>
    <property type="molecule type" value="Genomic_DNA"/>
</dbReference>
<dbReference type="Proteomes" id="UP000059542">
    <property type="component" value="Chromosome"/>
</dbReference>
<sequence>MQAKLTYTREADFRRERDFGAKVGATFEFVMAQFRPLFKCLLYFVLPGALLAGIGMGLFLSNMLSMIPITGRSGHGGRISMLGNSSFLGMGMATVGFLAAFLLLSSTVYAFVRVRISTPPQEVVQPAQVWAFVWKRLGRVVAAWLVLSLLMLAGMGVLMGGLALIGPGFMFLIVFPAFWVVVCLTLYSPIIWLEDEGILASLRRSFYLIKGKWWSSLGLYMIMSFITGIVNYLFMIPFYGLMVARTMLKLPGFDSGILSVAATSIYALGWIFTAVLPLVAMLFQYFNLVERKDGIGLRQLVDSLGQTPAPHVSNSTYRPDDEGEY</sequence>
<dbReference type="RefSeq" id="WP_068192922.1">
    <property type="nucleotide sequence ID" value="NZ_CP013909.1"/>
</dbReference>
<feature type="transmembrane region" description="Helical" evidence="1">
    <location>
        <begin position="256"/>
        <end position="283"/>
    </location>
</feature>
<evidence type="ECO:0000256" key="1">
    <source>
        <dbReference type="SAM" id="Phobius"/>
    </source>
</evidence>
<accession>A0A0U3SY72</accession>
<keyword evidence="3" id="KW-1185">Reference proteome</keyword>
<gene>
    <name evidence="2" type="ORF">AUC43_10635</name>
</gene>
<evidence type="ECO:0000313" key="2">
    <source>
        <dbReference type="EMBL" id="ALW85507.1"/>
    </source>
</evidence>
<dbReference type="STRING" id="1411621.AUC43_10635"/>